<keyword evidence="1" id="KW-0732">Signal</keyword>
<dbReference type="EMBL" id="JBFWIC010000017">
    <property type="protein sequence ID" value="MEZ0475522.1"/>
    <property type="molecule type" value="Genomic_DNA"/>
</dbReference>
<dbReference type="RefSeq" id="WP_370562456.1">
    <property type="nucleotide sequence ID" value="NZ_JBFWIB010000002.1"/>
</dbReference>
<feature type="domain" description="Peptidase S9 prolyl oligopeptidase catalytic" evidence="2">
    <location>
        <begin position="147"/>
        <end position="300"/>
    </location>
</feature>
<evidence type="ECO:0000259" key="2">
    <source>
        <dbReference type="Pfam" id="PF00326"/>
    </source>
</evidence>
<gene>
    <name evidence="3" type="ORF">AB6713_12995</name>
</gene>
<dbReference type="InterPro" id="IPR029058">
    <property type="entry name" value="AB_hydrolase_fold"/>
</dbReference>
<dbReference type="Gene3D" id="3.40.50.1820">
    <property type="entry name" value="alpha/beta hydrolase"/>
    <property type="match status" value="1"/>
</dbReference>
<dbReference type="EC" id="3.4.-.-" evidence="3"/>
<keyword evidence="4" id="KW-1185">Reference proteome</keyword>
<proteinExistence type="predicted"/>
<evidence type="ECO:0000256" key="1">
    <source>
        <dbReference type="SAM" id="SignalP"/>
    </source>
</evidence>
<evidence type="ECO:0000313" key="4">
    <source>
        <dbReference type="Proteomes" id="UP001566331"/>
    </source>
</evidence>
<keyword evidence="3" id="KW-0378">Hydrolase</keyword>
<dbReference type="InterPro" id="IPR001375">
    <property type="entry name" value="Peptidase_S9_cat"/>
</dbReference>
<dbReference type="Proteomes" id="UP001566331">
    <property type="component" value="Unassembled WGS sequence"/>
</dbReference>
<dbReference type="Pfam" id="PF00326">
    <property type="entry name" value="Peptidase_S9"/>
    <property type="match status" value="1"/>
</dbReference>
<feature type="signal peptide" evidence="1">
    <location>
        <begin position="1"/>
        <end position="22"/>
    </location>
</feature>
<evidence type="ECO:0000313" key="3">
    <source>
        <dbReference type="EMBL" id="MEZ0475522.1"/>
    </source>
</evidence>
<dbReference type="SUPFAM" id="SSF53474">
    <property type="entry name" value="alpha/beta-Hydrolases"/>
    <property type="match status" value="1"/>
</dbReference>
<accession>A0ABV4HS07</accession>
<comment type="caution">
    <text evidence="3">The sequence shown here is derived from an EMBL/GenBank/DDBJ whole genome shotgun (WGS) entry which is preliminary data.</text>
</comment>
<feature type="chain" id="PRO_5046122396" evidence="1">
    <location>
        <begin position="23"/>
        <end position="308"/>
    </location>
</feature>
<name>A0ABV4HS07_9GAMM</name>
<reference evidence="3 4" key="1">
    <citation type="submission" date="2024-07" db="EMBL/GenBank/DDBJ databases">
        <title>Luteimonas salilacus sp. nov., isolated from the shore soil of Salt Lake in Tibet of China.</title>
        <authorList>
            <person name="Zhang X."/>
            <person name="Li A."/>
        </authorList>
    </citation>
    <scope>NUCLEOTIDE SEQUENCE [LARGE SCALE GENOMIC DNA]</scope>
    <source>
        <strain evidence="3 4">B3-2-R+30</strain>
    </source>
</reference>
<organism evidence="3 4">
    <name type="scientific">Luteimonas salinilitoris</name>
    <dbReference type="NCBI Taxonomy" id="3237697"/>
    <lineage>
        <taxon>Bacteria</taxon>
        <taxon>Pseudomonadati</taxon>
        <taxon>Pseudomonadota</taxon>
        <taxon>Gammaproteobacteria</taxon>
        <taxon>Lysobacterales</taxon>
        <taxon>Lysobacteraceae</taxon>
        <taxon>Luteimonas</taxon>
    </lineage>
</organism>
<protein>
    <submittedName>
        <fullName evidence="3">Alpha/beta hydrolase family protein</fullName>
        <ecNumber evidence="3">3.4.-.-</ecNumber>
    </submittedName>
</protein>
<sequence>MSMFSALGLALASLLVPGVSHGEAFACPAGGTRDAVVTLETRLAGVPALLRVPPTITGPPVLLWHGFGPPASERALMEMLPLDDVAALKVYLGLPLFGARAPAPGELARRQAEDLASEVFEPVVMAAAEELPAVLGALQRIGCMRPDDRIGLFGFSAGGAAVLFALAERDVPVAGAVVLNASTGLGTSVAAYERTTGKSYPWNDRARALAQRSDAVKRADAIAAGDPPPALRIVQGTADAMLTPEPALALQQALAPRYGAHAGQRLHLELVEGMPHNVTDADTVAGLRASVVDWFNRFLDAADVQDGA</sequence>
<dbReference type="GO" id="GO:0016787">
    <property type="term" value="F:hydrolase activity"/>
    <property type="evidence" value="ECO:0007669"/>
    <property type="project" value="UniProtKB-KW"/>
</dbReference>